<evidence type="ECO:0000313" key="2">
    <source>
        <dbReference type="EMBL" id="MCF4119829.1"/>
    </source>
</evidence>
<reference evidence="2" key="1">
    <citation type="submission" date="2022-01" db="EMBL/GenBank/DDBJ databases">
        <title>Antribacter sp. nov., isolated from Guizhou of China.</title>
        <authorList>
            <person name="Chengliang C."/>
            <person name="Ya Z."/>
        </authorList>
    </citation>
    <scope>NUCLEOTIDE SEQUENCE</scope>
    <source>
        <strain evidence="2">KLBMP 9083</strain>
    </source>
</reference>
<dbReference type="PANTHER" id="PTHR30547:SF0">
    <property type="entry name" value="BLR8175 PROTEIN"/>
    <property type="match status" value="1"/>
</dbReference>
<protein>
    <submittedName>
        <fullName evidence="2">DUF1016 domain-containing protein</fullName>
    </submittedName>
</protein>
<dbReference type="InterPro" id="IPR053148">
    <property type="entry name" value="PD-DEXK-like_domain"/>
</dbReference>
<dbReference type="Proteomes" id="UP001165405">
    <property type="component" value="Unassembled WGS sequence"/>
</dbReference>
<evidence type="ECO:0000259" key="1">
    <source>
        <dbReference type="Pfam" id="PF06250"/>
    </source>
</evidence>
<proteinExistence type="predicted"/>
<sequence>MDRIQDTLLEFGRGMAFVGRQVRLDVGGDEFFLDLLLFHVRQLRYVVVELKVGKLEPAHMGQIGTYVSL</sequence>
<dbReference type="InterPro" id="IPR011856">
    <property type="entry name" value="tRNA_endonuc-like_dom_sf"/>
</dbReference>
<dbReference type="InterPro" id="IPR009362">
    <property type="entry name" value="YhcG_C"/>
</dbReference>
<dbReference type="Pfam" id="PF06250">
    <property type="entry name" value="YhcG_C"/>
    <property type="match status" value="1"/>
</dbReference>
<comment type="caution">
    <text evidence="2">The sequence shown here is derived from an EMBL/GenBank/DDBJ whole genome shotgun (WGS) entry which is preliminary data.</text>
</comment>
<feature type="domain" description="YhcG PDDEXK nuclease" evidence="1">
    <location>
        <begin position="1"/>
        <end position="68"/>
    </location>
</feature>
<dbReference type="Gene3D" id="3.40.1350.10">
    <property type="match status" value="1"/>
</dbReference>
<dbReference type="GO" id="GO:0003676">
    <property type="term" value="F:nucleic acid binding"/>
    <property type="evidence" value="ECO:0007669"/>
    <property type="project" value="InterPro"/>
</dbReference>
<keyword evidence="3" id="KW-1185">Reference proteome</keyword>
<dbReference type="AlphaFoldDB" id="A0AA41QCW1"/>
<evidence type="ECO:0000313" key="3">
    <source>
        <dbReference type="Proteomes" id="UP001165405"/>
    </source>
</evidence>
<accession>A0AA41QCW1</accession>
<dbReference type="PANTHER" id="PTHR30547">
    <property type="entry name" value="UNCHARACTERIZED PROTEIN YHCG-RELATED"/>
    <property type="match status" value="1"/>
</dbReference>
<organism evidence="2 3">
    <name type="scientific">Antribacter soli</name>
    <dbReference type="NCBI Taxonomy" id="2910976"/>
    <lineage>
        <taxon>Bacteria</taxon>
        <taxon>Bacillati</taxon>
        <taxon>Actinomycetota</taxon>
        <taxon>Actinomycetes</taxon>
        <taxon>Micrococcales</taxon>
        <taxon>Promicromonosporaceae</taxon>
        <taxon>Antribacter</taxon>
    </lineage>
</organism>
<dbReference type="RefSeq" id="WP_236087544.1">
    <property type="nucleotide sequence ID" value="NZ_JAKGSG010000008.1"/>
</dbReference>
<name>A0AA41QCW1_9MICO</name>
<dbReference type="EMBL" id="JAKGSG010000008">
    <property type="protein sequence ID" value="MCF4119829.1"/>
    <property type="molecule type" value="Genomic_DNA"/>
</dbReference>
<gene>
    <name evidence="2" type="ORF">L1785_02445</name>
</gene>